<sequence length="113" mass="12311">MPPLTDSQKDAINQAIGLRRDALNFHKAWPTLNSQDDLAPPFTWTELERQLASLAATAQNALMASDLVSATRKQASFKPPEMVLREILCVAGALMDESFLPSGRSDLGEAPMT</sequence>
<organism evidence="1 2">
    <name type="scientific">Caulobacter rhizosphaerae</name>
    <dbReference type="NCBI Taxonomy" id="2010972"/>
    <lineage>
        <taxon>Bacteria</taxon>
        <taxon>Pseudomonadati</taxon>
        <taxon>Pseudomonadota</taxon>
        <taxon>Alphaproteobacteria</taxon>
        <taxon>Caulobacterales</taxon>
        <taxon>Caulobacteraceae</taxon>
        <taxon>Caulobacter</taxon>
    </lineage>
</organism>
<keyword evidence="2" id="KW-1185">Reference proteome</keyword>
<gene>
    <name evidence="1" type="ORF">J2800_004034</name>
</gene>
<dbReference type="Proteomes" id="UP001262754">
    <property type="component" value="Unassembled WGS sequence"/>
</dbReference>
<name>A0ABU1N4T3_9CAUL</name>
<accession>A0ABU1N4T3</accession>
<dbReference type="EMBL" id="JAVDRL010000012">
    <property type="protein sequence ID" value="MDR6533272.1"/>
    <property type="molecule type" value="Genomic_DNA"/>
</dbReference>
<evidence type="ECO:0000313" key="2">
    <source>
        <dbReference type="Proteomes" id="UP001262754"/>
    </source>
</evidence>
<dbReference type="RefSeq" id="WP_056762695.1">
    <property type="nucleotide sequence ID" value="NZ_BMLD01000001.1"/>
</dbReference>
<proteinExistence type="predicted"/>
<reference evidence="1 2" key="1">
    <citation type="submission" date="2023-07" db="EMBL/GenBank/DDBJ databases">
        <title>Sorghum-associated microbial communities from plants grown in Nebraska, USA.</title>
        <authorList>
            <person name="Schachtman D."/>
        </authorList>
    </citation>
    <scope>NUCLEOTIDE SEQUENCE [LARGE SCALE GENOMIC DNA]</scope>
    <source>
        <strain evidence="1 2">DS2154</strain>
    </source>
</reference>
<evidence type="ECO:0000313" key="1">
    <source>
        <dbReference type="EMBL" id="MDR6533272.1"/>
    </source>
</evidence>
<protein>
    <submittedName>
        <fullName evidence="1">Uncharacterized protein</fullName>
    </submittedName>
</protein>
<comment type="caution">
    <text evidence="1">The sequence shown here is derived from an EMBL/GenBank/DDBJ whole genome shotgun (WGS) entry which is preliminary data.</text>
</comment>